<dbReference type="PANTHER" id="PTHR33596">
    <property type="entry name" value="COLD-REGULATED 413 PLASMA MEMBRANE PROTEIN 2"/>
    <property type="match status" value="1"/>
</dbReference>
<proteinExistence type="inferred from homology"/>
<dbReference type="Proteomes" id="UP000298416">
    <property type="component" value="Unassembled WGS sequence"/>
</dbReference>
<reference evidence="7" key="1">
    <citation type="submission" date="2018-01" db="EMBL/GenBank/DDBJ databases">
        <authorList>
            <person name="Mao J.F."/>
        </authorList>
    </citation>
    <scope>NUCLEOTIDE SEQUENCE</scope>
    <source>
        <strain evidence="7">Huo1</strain>
        <tissue evidence="7">Leaf</tissue>
    </source>
</reference>
<protein>
    <submittedName>
        <fullName evidence="7">Uncharacterized protein</fullName>
    </submittedName>
</protein>
<accession>A0A8X8VXY7</accession>
<sequence>MRLRGTQEGVILSLIIAAYLAFLHFSRAGSLAKSFNQDSILATMATICIALVPCLLLIYYFLCCAVLKSMKWLATVTDNMRQFMVMNSTRLADMVPAGLGGSSWLVVFVVLSECWTKMQICSFHDLDHQHDQQMNKSSATCRAVWEAEGLAMHHEPPPDIVGVGPVGVVGIGPVGAVGVGPAGKVGVGPVGTVVVGPAGKVGVGPVGVVGIGPIPPPVNGGDGPFGFTIGVVPGVVGFTIGISPWLLSLSVATVRGEKKDSSSW</sequence>
<feature type="transmembrane region" description="Helical" evidence="6">
    <location>
        <begin position="91"/>
        <end position="111"/>
    </location>
</feature>
<evidence type="ECO:0000256" key="3">
    <source>
        <dbReference type="ARBA" id="ARBA00022692"/>
    </source>
</evidence>
<evidence type="ECO:0000256" key="6">
    <source>
        <dbReference type="SAM" id="Phobius"/>
    </source>
</evidence>
<evidence type="ECO:0000256" key="4">
    <source>
        <dbReference type="ARBA" id="ARBA00022989"/>
    </source>
</evidence>
<evidence type="ECO:0000256" key="5">
    <source>
        <dbReference type="ARBA" id="ARBA00023136"/>
    </source>
</evidence>
<dbReference type="PANTHER" id="PTHR33596:SF17">
    <property type="entry name" value="COLD-REGULATED 413 INNER MEMBRANE PROTEIN 1, CHLOROPLASTIC-RELATED"/>
    <property type="match status" value="1"/>
</dbReference>
<keyword evidence="8" id="KW-1185">Reference proteome</keyword>
<evidence type="ECO:0000313" key="7">
    <source>
        <dbReference type="EMBL" id="KAG6384438.1"/>
    </source>
</evidence>
<comment type="similarity">
    <text evidence="2">Belongs to the Cold-regulated 413 protein family.</text>
</comment>
<keyword evidence="5 6" id="KW-0472">Membrane</keyword>
<comment type="caution">
    <text evidence="7">The sequence shown here is derived from an EMBL/GenBank/DDBJ whole genome shotgun (WGS) entry which is preliminary data.</text>
</comment>
<organism evidence="7">
    <name type="scientific">Salvia splendens</name>
    <name type="common">Scarlet sage</name>
    <dbReference type="NCBI Taxonomy" id="180675"/>
    <lineage>
        <taxon>Eukaryota</taxon>
        <taxon>Viridiplantae</taxon>
        <taxon>Streptophyta</taxon>
        <taxon>Embryophyta</taxon>
        <taxon>Tracheophyta</taxon>
        <taxon>Spermatophyta</taxon>
        <taxon>Magnoliopsida</taxon>
        <taxon>eudicotyledons</taxon>
        <taxon>Gunneridae</taxon>
        <taxon>Pentapetalae</taxon>
        <taxon>asterids</taxon>
        <taxon>lamiids</taxon>
        <taxon>Lamiales</taxon>
        <taxon>Lamiaceae</taxon>
        <taxon>Nepetoideae</taxon>
        <taxon>Mentheae</taxon>
        <taxon>Salviinae</taxon>
        <taxon>Salvia</taxon>
        <taxon>Salvia subgen. Calosphace</taxon>
        <taxon>core Calosphace</taxon>
    </lineage>
</organism>
<name>A0A8X8VXY7_SALSN</name>
<evidence type="ECO:0000256" key="1">
    <source>
        <dbReference type="ARBA" id="ARBA00004141"/>
    </source>
</evidence>
<evidence type="ECO:0000256" key="2">
    <source>
        <dbReference type="ARBA" id="ARBA00005852"/>
    </source>
</evidence>
<dbReference type="Pfam" id="PF05562">
    <property type="entry name" value="WCOR413"/>
    <property type="match status" value="1"/>
</dbReference>
<dbReference type="AlphaFoldDB" id="A0A8X8VXY7"/>
<dbReference type="GO" id="GO:0016020">
    <property type="term" value="C:membrane"/>
    <property type="evidence" value="ECO:0007669"/>
    <property type="project" value="UniProtKB-SubCell"/>
</dbReference>
<comment type="subcellular location">
    <subcellularLocation>
        <location evidence="1">Membrane</location>
        <topology evidence="1">Multi-pass membrane protein</topology>
    </subcellularLocation>
</comment>
<dbReference type="EMBL" id="PNBA02000109">
    <property type="protein sequence ID" value="KAG6384438.1"/>
    <property type="molecule type" value="Genomic_DNA"/>
</dbReference>
<dbReference type="InterPro" id="IPR008892">
    <property type="entry name" value="COR413"/>
</dbReference>
<evidence type="ECO:0000313" key="8">
    <source>
        <dbReference type="Proteomes" id="UP000298416"/>
    </source>
</evidence>
<reference evidence="7" key="2">
    <citation type="submission" date="2020-08" db="EMBL/GenBank/DDBJ databases">
        <title>Plant Genome Project.</title>
        <authorList>
            <person name="Zhang R.-G."/>
        </authorList>
    </citation>
    <scope>NUCLEOTIDE SEQUENCE</scope>
    <source>
        <strain evidence="7">Huo1</strain>
        <tissue evidence="7">Leaf</tissue>
    </source>
</reference>
<keyword evidence="3 6" id="KW-0812">Transmembrane</keyword>
<gene>
    <name evidence="7" type="ORF">SASPL_155744</name>
</gene>
<keyword evidence="4 6" id="KW-1133">Transmembrane helix</keyword>
<feature type="transmembrane region" description="Helical" evidence="6">
    <location>
        <begin position="44"/>
        <end position="70"/>
    </location>
</feature>